<organism evidence="4 5">
    <name type="scientific">Nonomuraea ferruginea</name>
    <dbReference type="NCBI Taxonomy" id="46174"/>
    <lineage>
        <taxon>Bacteria</taxon>
        <taxon>Bacillati</taxon>
        <taxon>Actinomycetota</taxon>
        <taxon>Actinomycetes</taxon>
        <taxon>Streptosporangiales</taxon>
        <taxon>Streptosporangiaceae</taxon>
        <taxon>Nonomuraea</taxon>
    </lineage>
</organism>
<dbReference type="PRINTS" id="PR00038">
    <property type="entry name" value="HTHLUXR"/>
</dbReference>
<dbReference type="Proteomes" id="UP001212498">
    <property type="component" value="Unassembled WGS sequence"/>
</dbReference>
<dbReference type="InterPro" id="IPR036388">
    <property type="entry name" value="WH-like_DNA-bd_sf"/>
</dbReference>
<keyword evidence="2" id="KW-0067">ATP-binding</keyword>
<dbReference type="InterPro" id="IPR027417">
    <property type="entry name" value="P-loop_NTPase"/>
</dbReference>
<evidence type="ECO:0000259" key="3">
    <source>
        <dbReference type="PROSITE" id="PS50043"/>
    </source>
</evidence>
<dbReference type="PROSITE" id="PS50043">
    <property type="entry name" value="HTH_LUXR_2"/>
    <property type="match status" value="1"/>
</dbReference>
<reference evidence="4 5" key="1">
    <citation type="submission" date="2022-11" db="EMBL/GenBank/DDBJ databases">
        <title>Nonomuraea corallina sp. nov., a new species of the genus Nonomuraea isolated from sea side sediment in Thai sea.</title>
        <authorList>
            <person name="Ngamcharungchit C."/>
            <person name="Matsumoto A."/>
            <person name="Suriyachadkun C."/>
            <person name="Panbangred W."/>
            <person name="Inahashi Y."/>
            <person name="Intra B."/>
        </authorList>
    </citation>
    <scope>NUCLEOTIDE SEQUENCE [LARGE SCALE GENOMIC DNA]</scope>
    <source>
        <strain evidence="4 5">DSM 43553</strain>
    </source>
</reference>
<dbReference type="PROSITE" id="PS00622">
    <property type="entry name" value="HTH_LUXR_1"/>
    <property type="match status" value="1"/>
</dbReference>
<evidence type="ECO:0000313" key="5">
    <source>
        <dbReference type="Proteomes" id="UP001212498"/>
    </source>
</evidence>
<evidence type="ECO:0000256" key="2">
    <source>
        <dbReference type="ARBA" id="ARBA00022840"/>
    </source>
</evidence>
<feature type="domain" description="HTH luxR-type" evidence="3">
    <location>
        <begin position="899"/>
        <end position="964"/>
    </location>
</feature>
<accession>A0ABT4SQ85</accession>
<dbReference type="PANTHER" id="PTHR16305:SF35">
    <property type="entry name" value="TRANSCRIPTIONAL ACTIVATOR DOMAIN"/>
    <property type="match status" value="1"/>
</dbReference>
<dbReference type="CDD" id="cd06170">
    <property type="entry name" value="LuxR_C_like"/>
    <property type="match status" value="1"/>
</dbReference>
<sequence length="967" mass="103946">MAGAATPGAGAPRLMAVPAFVGRESELAACRRALAGEPAIVLVEGEAGVGKSRLLREVLDRGLVAFCPPFREPYTLGPIVDAVRQAAGSVAGLGLSALAGALRPLFPEWADGLPPAPEPPEDARAARHLLFRALDEVLDRLRVSVLAVEDAHWADEATLEFLLFLAARHPLRTGLVVTYRPDDVPQTSLLLRLSSRLPATGLRLTLEPLDVARTGALVSSMLDDEPVSPAFVQLLHRHTDGVPLAVEESVRLLYERADLTRRNGEWARRRLARIDVPPTVRDAVLERVARLSPAARSVLRAAAVLSAPADEATLGALLAAPARHPDAPARDGFTAPGGLAEALACGLLREDDGSLSFRHVLASRTVYEAIPPPDRRAMHLRAARVLAARTPLPVSQLARHSREAGDVANWRRYAERAADLALATADEAHAASLLYDLLTHPESPPADAARLVAKIPFPSFTGDDRFHGLVRSLRSALEWDAMPPADAAETRHQLGRVLVIMEQYEAGRAEMKKAVAHLPPGSLSAALIMTYLGWPRGPSTPVSTHLRWLRRAAAAAESVPASDRLNLLVERVSALLLMGEEEGWAEASRIPGEPADAEESRHIGKGLLNLGDAGVRWGRHSDAARYLAQAARLAERHRFRRIRELVRVTRLHLDWFEGRWRGLAGRAAALAEHDEMQPVTRLEAVLVAALLRAAAGDAKAEERFEHVLSDCRRHGAVELLAEPAAALCRLLLARGETGEALRVTDEPMRQVADKGTWLWAADLAPARAAALVAAGRPDEAADLVAAFAGWVRGRDAPAPRAGLALCRAILAETRAEPRQAAAAYGRAADAWQRLPRPYDALLAQERQVACLLAAGEAETALPLARQVLQGLTGLNARAAAERLAGLLRVHQVEVRGRGRRGYGDQLSPRELEVVRLLATGKTNREIAAVLSRSPRTVAAQVNSAMRKLGVNSRTALAVGAVESGLVS</sequence>
<keyword evidence="5" id="KW-1185">Reference proteome</keyword>
<gene>
    <name evidence="4" type="ORF">OUY24_00580</name>
</gene>
<dbReference type="Pfam" id="PF13191">
    <property type="entry name" value="AAA_16"/>
    <property type="match status" value="1"/>
</dbReference>
<comment type="caution">
    <text evidence="4">The sequence shown here is derived from an EMBL/GenBank/DDBJ whole genome shotgun (WGS) entry which is preliminary data.</text>
</comment>
<dbReference type="SUPFAM" id="SSF52540">
    <property type="entry name" value="P-loop containing nucleoside triphosphate hydrolases"/>
    <property type="match status" value="1"/>
</dbReference>
<dbReference type="RefSeq" id="WP_271274731.1">
    <property type="nucleotide sequence ID" value="NZ_BAABFD010000019.1"/>
</dbReference>
<dbReference type="InterPro" id="IPR016032">
    <property type="entry name" value="Sig_transdc_resp-reg_C-effctor"/>
</dbReference>
<name>A0ABT4SQ85_9ACTN</name>
<evidence type="ECO:0000313" key="4">
    <source>
        <dbReference type="EMBL" id="MDA0639110.1"/>
    </source>
</evidence>
<dbReference type="EMBL" id="JAPNUD010000001">
    <property type="protein sequence ID" value="MDA0639110.1"/>
    <property type="molecule type" value="Genomic_DNA"/>
</dbReference>
<dbReference type="SUPFAM" id="SSF46894">
    <property type="entry name" value="C-terminal effector domain of the bipartite response regulators"/>
    <property type="match status" value="1"/>
</dbReference>
<evidence type="ECO:0000256" key="1">
    <source>
        <dbReference type="ARBA" id="ARBA00022741"/>
    </source>
</evidence>
<dbReference type="Gene3D" id="1.10.10.10">
    <property type="entry name" value="Winged helix-like DNA-binding domain superfamily/Winged helix DNA-binding domain"/>
    <property type="match status" value="1"/>
</dbReference>
<keyword evidence="1" id="KW-0547">Nucleotide-binding</keyword>
<dbReference type="InterPro" id="IPR041664">
    <property type="entry name" value="AAA_16"/>
</dbReference>
<dbReference type="Pfam" id="PF00196">
    <property type="entry name" value="GerE"/>
    <property type="match status" value="1"/>
</dbReference>
<protein>
    <submittedName>
        <fullName evidence="4">AAA family ATPase</fullName>
    </submittedName>
</protein>
<dbReference type="SMART" id="SM00421">
    <property type="entry name" value="HTH_LUXR"/>
    <property type="match status" value="1"/>
</dbReference>
<proteinExistence type="predicted"/>
<dbReference type="PANTHER" id="PTHR16305">
    <property type="entry name" value="TESTICULAR SOLUBLE ADENYLYL CYCLASE"/>
    <property type="match status" value="1"/>
</dbReference>
<dbReference type="InterPro" id="IPR000792">
    <property type="entry name" value="Tscrpt_reg_LuxR_C"/>
</dbReference>